<proteinExistence type="predicted"/>
<evidence type="ECO:0000313" key="2">
    <source>
        <dbReference type="Proteomes" id="UP001415857"/>
    </source>
</evidence>
<comment type="caution">
    <text evidence="1">The sequence shown here is derived from an EMBL/GenBank/DDBJ whole genome shotgun (WGS) entry which is preliminary data.</text>
</comment>
<sequence length="160" mass="17773">MNLMCLEYSGSEIWNFIFKDVPQLVKMYVNVTDIGGVFTQLAKDLPRLESMTVVMTSAKNPTALWAPVLEAQQNPHRSSNNHLLEWVAFLCWFICTGSNEALFDKTNLNPAHTIQLASRVVEEFIKAPISLSALFSPSFQVPTAHTSSAVCISRKSPLNG</sequence>
<reference evidence="1 2" key="1">
    <citation type="journal article" date="2024" name="Plant J.">
        <title>Genome sequences and population genomics reveal climatic adaptation and genomic divergence between two closely related sweetgum species.</title>
        <authorList>
            <person name="Xu W.Q."/>
            <person name="Ren C.Q."/>
            <person name="Zhang X.Y."/>
            <person name="Comes H.P."/>
            <person name="Liu X.H."/>
            <person name="Li Y.G."/>
            <person name="Kettle C.J."/>
            <person name="Jalonen R."/>
            <person name="Gaisberger H."/>
            <person name="Ma Y.Z."/>
            <person name="Qiu Y.X."/>
        </authorList>
    </citation>
    <scope>NUCLEOTIDE SEQUENCE [LARGE SCALE GENOMIC DNA]</scope>
    <source>
        <strain evidence="1">Hangzhou</strain>
    </source>
</reference>
<name>A0AAP0X0D5_LIQFO</name>
<dbReference type="AlphaFoldDB" id="A0AAP0X0D5"/>
<keyword evidence="2" id="KW-1185">Reference proteome</keyword>
<gene>
    <name evidence="1" type="ORF">L1049_012219</name>
</gene>
<organism evidence="1 2">
    <name type="scientific">Liquidambar formosana</name>
    <name type="common">Formosan gum</name>
    <dbReference type="NCBI Taxonomy" id="63359"/>
    <lineage>
        <taxon>Eukaryota</taxon>
        <taxon>Viridiplantae</taxon>
        <taxon>Streptophyta</taxon>
        <taxon>Embryophyta</taxon>
        <taxon>Tracheophyta</taxon>
        <taxon>Spermatophyta</taxon>
        <taxon>Magnoliopsida</taxon>
        <taxon>eudicotyledons</taxon>
        <taxon>Gunneridae</taxon>
        <taxon>Pentapetalae</taxon>
        <taxon>Saxifragales</taxon>
        <taxon>Altingiaceae</taxon>
        <taxon>Liquidambar</taxon>
    </lineage>
</organism>
<evidence type="ECO:0000313" key="1">
    <source>
        <dbReference type="EMBL" id="KAK9283961.1"/>
    </source>
</evidence>
<protein>
    <submittedName>
        <fullName evidence="1">Uncharacterized protein</fullName>
    </submittedName>
</protein>
<accession>A0AAP0X0D5</accession>
<dbReference type="Proteomes" id="UP001415857">
    <property type="component" value="Unassembled WGS sequence"/>
</dbReference>
<dbReference type="EMBL" id="JBBPBK010000006">
    <property type="protein sequence ID" value="KAK9283961.1"/>
    <property type="molecule type" value="Genomic_DNA"/>
</dbReference>